<evidence type="ECO:0000313" key="1">
    <source>
        <dbReference type="EMBL" id="CAB4190046.1"/>
    </source>
</evidence>
<proteinExistence type="predicted"/>
<accession>A0A6J5R5U9</accession>
<protein>
    <submittedName>
        <fullName evidence="1">Uncharacterized protein</fullName>
    </submittedName>
</protein>
<sequence>MWTTPHHHAADRLPSLAASVLVSGNKPMAELTCCARSGHAHIQL</sequence>
<name>A0A6J5R5U9_9CAUD</name>
<gene>
    <name evidence="1" type="ORF">UFOVP1193_31</name>
</gene>
<reference evidence="1" key="1">
    <citation type="submission" date="2020-05" db="EMBL/GenBank/DDBJ databases">
        <authorList>
            <person name="Chiriac C."/>
            <person name="Salcher M."/>
            <person name="Ghai R."/>
            <person name="Kavagutti S V."/>
        </authorList>
    </citation>
    <scope>NUCLEOTIDE SEQUENCE</scope>
</reference>
<dbReference type="EMBL" id="LR797156">
    <property type="protein sequence ID" value="CAB4190046.1"/>
    <property type="molecule type" value="Genomic_DNA"/>
</dbReference>
<organism evidence="1">
    <name type="scientific">uncultured Caudovirales phage</name>
    <dbReference type="NCBI Taxonomy" id="2100421"/>
    <lineage>
        <taxon>Viruses</taxon>
        <taxon>Duplodnaviria</taxon>
        <taxon>Heunggongvirae</taxon>
        <taxon>Uroviricota</taxon>
        <taxon>Caudoviricetes</taxon>
        <taxon>Peduoviridae</taxon>
        <taxon>Maltschvirus</taxon>
        <taxon>Maltschvirus maltsch</taxon>
    </lineage>
</organism>